<sequence>MENCWGLGSADNSGSEDNKVPAEVVVGWQCYGQMMEPRSDAAVQAAIMRLVAVMLLSVGIHSRDGGSGCGSSLHPLLLPQEIARPDLPKNSVDLPFFFLSVRQFLEANDSPCNLLLPLLLPELRPAAGRSHSHLLPLLLLLGLYGYFLLSEILRAAPHSFKASPGSSPCSFAAPRPSLGTLKLWQ</sequence>
<gene>
    <name evidence="1" type="ORF">CRG98_007781</name>
</gene>
<protein>
    <submittedName>
        <fullName evidence="1">Uncharacterized protein</fullName>
    </submittedName>
</protein>
<proteinExistence type="predicted"/>
<keyword evidence="2" id="KW-1185">Reference proteome</keyword>
<comment type="caution">
    <text evidence="1">The sequence shown here is derived from an EMBL/GenBank/DDBJ whole genome shotgun (WGS) entry which is preliminary data.</text>
</comment>
<dbReference type="Proteomes" id="UP000233551">
    <property type="component" value="Unassembled WGS sequence"/>
</dbReference>
<dbReference type="EMBL" id="PGOL01000357">
    <property type="protein sequence ID" value="PKI71842.1"/>
    <property type="molecule type" value="Genomic_DNA"/>
</dbReference>
<organism evidence="1 2">
    <name type="scientific">Punica granatum</name>
    <name type="common">Pomegranate</name>
    <dbReference type="NCBI Taxonomy" id="22663"/>
    <lineage>
        <taxon>Eukaryota</taxon>
        <taxon>Viridiplantae</taxon>
        <taxon>Streptophyta</taxon>
        <taxon>Embryophyta</taxon>
        <taxon>Tracheophyta</taxon>
        <taxon>Spermatophyta</taxon>
        <taxon>Magnoliopsida</taxon>
        <taxon>eudicotyledons</taxon>
        <taxon>Gunneridae</taxon>
        <taxon>Pentapetalae</taxon>
        <taxon>rosids</taxon>
        <taxon>malvids</taxon>
        <taxon>Myrtales</taxon>
        <taxon>Lythraceae</taxon>
        <taxon>Punica</taxon>
    </lineage>
</organism>
<reference evidence="1 2" key="1">
    <citation type="submission" date="2017-11" db="EMBL/GenBank/DDBJ databases">
        <title>De-novo sequencing of pomegranate (Punica granatum L.) genome.</title>
        <authorList>
            <person name="Akparov Z."/>
            <person name="Amiraslanov A."/>
            <person name="Hajiyeva S."/>
            <person name="Abbasov M."/>
            <person name="Kaur K."/>
            <person name="Hamwieh A."/>
            <person name="Solovyev V."/>
            <person name="Salamov A."/>
            <person name="Braich B."/>
            <person name="Kosarev P."/>
            <person name="Mahmoud A."/>
            <person name="Hajiyev E."/>
            <person name="Babayeva S."/>
            <person name="Izzatullayeva V."/>
            <person name="Mammadov A."/>
            <person name="Mammadov A."/>
            <person name="Sharifova S."/>
            <person name="Ojaghi J."/>
            <person name="Eynullazada K."/>
            <person name="Bayramov B."/>
            <person name="Abdulazimova A."/>
            <person name="Shahmuradov I."/>
        </authorList>
    </citation>
    <scope>NUCLEOTIDE SEQUENCE [LARGE SCALE GENOMIC DNA]</scope>
    <source>
        <strain evidence="2">cv. AG2017</strain>
        <tissue evidence="1">Leaf</tissue>
    </source>
</reference>
<dbReference type="AlphaFoldDB" id="A0A2I0KTQ3"/>
<accession>A0A2I0KTQ3</accession>
<name>A0A2I0KTQ3_PUNGR</name>
<evidence type="ECO:0000313" key="2">
    <source>
        <dbReference type="Proteomes" id="UP000233551"/>
    </source>
</evidence>
<evidence type="ECO:0000313" key="1">
    <source>
        <dbReference type="EMBL" id="PKI71842.1"/>
    </source>
</evidence>